<organism evidence="2 3">
    <name type="scientific">Fusarium zealandicum</name>
    <dbReference type="NCBI Taxonomy" id="1053134"/>
    <lineage>
        <taxon>Eukaryota</taxon>
        <taxon>Fungi</taxon>
        <taxon>Dikarya</taxon>
        <taxon>Ascomycota</taxon>
        <taxon>Pezizomycotina</taxon>
        <taxon>Sordariomycetes</taxon>
        <taxon>Hypocreomycetidae</taxon>
        <taxon>Hypocreales</taxon>
        <taxon>Nectriaceae</taxon>
        <taxon>Fusarium</taxon>
        <taxon>Fusarium staphyleae species complex</taxon>
    </lineage>
</organism>
<dbReference type="InterPro" id="IPR015947">
    <property type="entry name" value="PUA-like_sf"/>
</dbReference>
<evidence type="ECO:0000313" key="3">
    <source>
        <dbReference type="Proteomes" id="UP000635477"/>
    </source>
</evidence>
<accession>A0A8H4UBN7</accession>
<dbReference type="SUPFAM" id="SSF88697">
    <property type="entry name" value="PUA domain-like"/>
    <property type="match status" value="1"/>
</dbReference>
<reference evidence="2" key="2">
    <citation type="submission" date="2020-05" db="EMBL/GenBank/DDBJ databases">
        <authorList>
            <person name="Kim H.-S."/>
            <person name="Proctor R.H."/>
            <person name="Brown D.W."/>
        </authorList>
    </citation>
    <scope>NUCLEOTIDE SEQUENCE</scope>
    <source>
        <strain evidence="2">NRRL 22465</strain>
    </source>
</reference>
<comment type="caution">
    <text evidence="2">The sequence shown here is derived from an EMBL/GenBank/DDBJ whole genome shotgun (WGS) entry which is preliminary data.</text>
</comment>
<protein>
    <submittedName>
        <fullName evidence="2">Uncharacterized protein</fullName>
    </submittedName>
</protein>
<dbReference type="AlphaFoldDB" id="A0A8H4UBN7"/>
<evidence type="ECO:0000256" key="1">
    <source>
        <dbReference type="SAM" id="MobiDB-lite"/>
    </source>
</evidence>
<dbReference type="OrthoDB" id="2149705at2759"/>
<sequence length="109" mass="12320">MEPVDKANETKPVRRSRKPAASFAPPGPVLSRTTTSRSKPPRRPDRILAMNDPYMQQIIDGTKTYEFRRYNMAGIDRIWFCRTALHSAITHICPVNEAATRSPGDEPLP</sequence>
<feature type="region of interest" description="Disordered" evidence="1">
    <location>
        <begin position="1"/>
        <end position="48"/>
    </location>
</feature>
<gene>
    <name evidence="2" type="ORF">FZEAL_9373</name>
</gene>
<name>A0A8H4UBN7_9HYPO</name>
<reference evidence="2" key="1">
    <citation type="journal article" date="2020" name="BMC Genomics">
        <title>Correction to: Identification and distribution of gene clusters required for synthesis of sphingolipid metabolism inhibitors in diverse species of the filamentous fungus Fusarium.</title>
        <authorList>
            <person name="Kim H.S."/>
            <person name="Lohmar J.M."/>
            <person name="Busman M."/>
            <person name="Brown D.W."/>
            <person name="Naumann T.A."/>
            <person name="Divon H.H."/>
            <person name="Lysoe E."/>
            <person name="Uhlig S."/>
            <person name="Proctor R.H."/>
        </authorList>
    </citation>
    <scope>NUCLEOTIDE SEQUENCE</scope>
    <source>
        <strain evidence="2">NRRL 22465</strain>
    </source>
</reference>
<proteinExistence type="predicted"/>
<evidence type="ECO:0000313" key="2">
    <source>
        <dbReference type="EMBL" id="KAF4973274.1"/>
    </source>
</evidence>
<dbReference type="EMBL" id="JABEYC010000865">
    <property type="protein sequence ID" value="KAF4973274.1"/>
    <property type="molecule type" value="Genomic_DNA"/>
</dbReference>
<feature type="compositionally biased region" description="Basic and acidic residues" evidence="1">
    <location>
        <begin position="1"/>
        <end position="12"/>
    </location>
</feature>
<keyword evidence="3" id="KW-1185">Reference proteome</keyword>
<dbReference type="Proteomes" id="UP000635477">
    <property type="component" value="Unassembled WGS sequence"/>
</dbReference>